<protein>
    <submittedName>
        <fullName evidence="1">Uncharacterized protein</fullName>
    </submittedName>
</protein>
<organism evidence="1 2">
    <name type="scientific">Gluconobacter albidus</name>
    <dbReference type="NCBI Taxonomy" id="318683"/>
    <lineage>
        <taxon>Bacteria</taxon>
        <taxon>Pseudomonadati</taxon>
        <taxon>Pseudomonadota</taxon>
        <taxon>Alphaproteobacteria</taxon>
        <taxon>Acetobacterales</taxon>
        <taxon>Acetobacteraceae</taxon>
        <taxon>Gluconobacter</taxon>
    </lineage>
</organism>
<proteinExistence type="predicted"/>
<dbReference type="AlphaFoldDB" id="A0A149TNP4"/>
<reference evidence="1 2" key="1">
    <citation type="submission" date="2015-06" db="EMBL/GenBank/DDBJ databases">
        <title>Improved classification and identification of acetic acid bacteria using matrix-assisted laser desorption/ionization time-of-flight mass spectrometry; Gluconobacter nephelii and Gluconobacter uchimurae are later heterotypic synonyms of Gluconobacter japonicus and Gluconobacter oxydans, respectively.</title>
        <authorList>
            <person name="Li L."/>
            <person name="Cleenwerck I."/>
            <person name="De Vuyst L."/>
            <person name="Vandamme P."/>
        </authorList>
    </citation>
    <scope>NUCLEOTIDE SEQUENCE [LARGE SCALE GENOMIC DNA]</scope>
    <source>
        <strain evidence="1 2">LMG 1768</strain>
    </source>
</reference>
<gene>
    <name evidence="1" type="ORF">AD945_00435</name>
</gene>
<dbReference type="EMBL" id="LHZR01000043">
    <property type="protein sequence ID" value="KXV51327.1"/>
    <property type="molecule type" value="Genomic_DNA"/>
</dbReference>
<name>A0A149TNP4_9PROT</name>
<dbReference type="Proteomes" id="UP000075636">
    <property type="component" value="Unassembled WGS sequence"/>
</dbReference>
<dbReference type="PATRIC" id="fig|318683.6.peg.3520"/>
<evidence type="ECO:0000313" key="2">
    <source>
        <dbReference type="Proteomes" id="UP000075636"/>
    </source>
</evidence>
<accession>A0A149TNP4</accession>
<evidence type="ECO:0000313" key="1">
    <source>
        <dbReference type="EMBL" id="KXV51327.1"/>
    </source>
</evidence>
<sequence>MFGHAAVEAAMFHTNTTGYLADTIVFSAPLRSSYLVDVSADYYRLDVAKAMSDDPITSSLLDLERYACWTTR</sequence>
<comment type="caution">
    <text evidence="1">The sequence shown here is derived from an EMBL/GenBank/DDBJ whole genome shotgun (WGS) entry which is preliminary data.</text>
</comment>